<protein>
    <submittedName>
        <fullName evidence="1">Phytoene dehydrogenase-related protein</fullName>
    </submittedName>
</protein>
<keyword evidence="2" id="KW-1185">Reference proteome</keyword>
<dbReference type="SUPFAM" id="SSF51905">
    <property type="entry name" value="FAD/NAD(P)-binding domain"/>
    <property type="match status" value="1"/>
</dbReference>
<accession>A0A2Y8ZSC1</accession>
<evidence type="ECO:0000313" key="1">
    <source>
        <dbReference type="EMBL" id="SSA34346.1"/>
    </source>
</evidence>
<dbReference type="PANTHER" id="PTHR10668:SF103">
    <property type="entry name" value="PYRIDINE NUCLEOTIDE-DISULFIDE OXIDOREDUCTASE DOMAIN-CONTAINING PROTEIN 2"/>
    <property type="match status" value="1"/>
</dbReference>
<dbReference type="PANTHER" id="PTHR10668">
    <property type="entry name" value="PHYTOENE DEHYDROGENASE"/>
    <property type="match status" value="1"/>
</dbReference>
<dbReference type="Proteomes" id="UP000250028">
    <property type="component" value="Unassembled WGS sequence"/>
</dbReference>
<dbReference type="Pfam" id="PF13450">
    <property type="entry name" value="NAD_binding_8"/>
    <property type="match status" value="1"/>
</dbReference>
<dbReference type="GO" id="GO:0005829">
    <property type="term" value="C:cytosol"/>
    <property type="evidence" value="ECO:0007669"/>
    <property type="project" value="TreeGrafter"/>
</dbReference>
<name>A0A2Y8ZSC1_9MICO</name>
<dbReference type="AlphaFoldDB" id="A0A2Y8ZSC1"/>
<proteinExistence type="predicted"/>
<reference evidence="2" key="1">
    <citation type="submission" date="2016-10" db="EMBL/GenBank/DDBJ databases">
        <authorList>
            <person name="Varghese N."/>
            <person name="Submissions S."/>
        </authorList>
    </citation>
    <scope>NUCLEOTIDE SEQUENCE [LARGE SCALE GENOMIC DNA]</scope>
    <source>
        <strain evidence="2">DSM 22951</strain>
    </source>
</reference>
<evidence type="ECO:0000313" key="2">
    <source>
        <dbReference type="Proteomes" id="UP000250028"/>
    </source>
</evidence>
<sequence length="521" mass="55579">MELITAAYRGTMTNDRYDAIIVGGGHNGLTAAAYLGRAGKRVLLLEAQDHLGGASVSQRPFEGLDARLSRYSYLVSLLPQQIIDDLGLRITLRRRRFSSYTPLPGTDRGLLIDHGDADATAASFAAIGAEDDIDGWRTFYDRVGVLGRALWPTVTGPLPTRSDVRRLVADDSIVTDFVERPLGEVIERSVQNDLVRGLILTDGLIGTFASAYEPDLRQNICFLYHVMGGGTGDWDVPVGGMGTVSGDLERAAREAGADLRTGVRVDSISDGTVTWDGGQAQAPTILWAAAPAVLDQVMGAEPPTVEGAQVKVNLLLERLPQLKDGVDPKAAFGGTFHINESFEQLESAYAAASSGRSPSPVPAEIYCHSLTDPSILSTQLQEAGAQTLTIFALHTPHRLLDGRNPDVVRAEFERRVLDSLSSVLAEPIEEVLMREPDGRLCVEAKTTGDLQETLGMPGGNIFHAPLTWPFAEDDEDLGTPAARWGVTSPYDGVLIAGAGSRRGGGVSGLGGYHAAMAALGR</sequence>
<organism evidence="1 2">
    <name type="scientific">Branchiibius hedensis</name>
    <dbReference type="NCBI Taxonomy" id="672460"/>
    <lineage>
        <taxon>Bacteria</taxon>
        <taxon>Bacillati</taxon>
        <taxon>Actinomycetota</taxon>
        <taxon>Actinomycetes</taxon>
        <taxon>Micrococcales</taxon>
        <taxon>Dermacoccaceae</taxon>
        <taxon>Branchiibius</taxon>
    </lineage>
</organism>
<dbReference type="Gene3D" id="3.50.50.60">
    <property type="entry name" value="FAD/NAD(P)-binding domain"/>
    <property type="match status" value="1"/>
</dbReference>
<dbReference type="InterPro" id="IPR036188">
    <property type="entry name" value="FAD/NAD-bd_sf"/>
</dbReference>
<dbReference type="EMBL" id="UESZ01000001">
    <property type="protein sequence ID" value="SSA34346.1"/>
    <property type="molecule type" value="Genomic_DNA"/>
</dbReference>
<gene>
    <name evidence="1" type="ORF">SAMN04489750_1663</name>
</gene>